<proteinExistence type="predicted"/>
<dbReference type="InParanoid" id="A0A3R7G9T8"/>
<dbReference type="Proteomes" id="UP000286415">
    <property type="component" value="Unassembled WGS sequence"/>
</dbReference>
<dbReference type="AlphaFoldDB" id="A0A3R7G9T8"/>
<keyword evidence="2" id="KW-1185">Reference proteome</keyword>
<name>A0A3R7G9T8_CLOSI</name>
<accession>A0A3R7G9T8</accession>
<evidence type="ECO:0000313" key="2">
    <source>
        <dbReference type="Proteomes" id="UP000286415"/>
    </source>
</evidence>
<organism evidence="1 2">
    <name type="scientific">Clonorchis sinensis</name>
    <name type="common">Chinese liver fluke</name>
    <dbReference type="NCBI Taxonomy" id="79923"/>
    <lineage>
        <taxon>Eukaryota</taxon>
        <taxon>Metazoa</taxon>
        <taxon>Spiralia</taxon>
        <taxon>Lophotrochozoa</taxon>
        <taxon>Platyhelminthes</taxon>
        <taxon>Trematoda</taxon>
        <taxon>Digenea</taxon>
        <taxon>Opisthorchiida</taxon>
        <taxon>Opisthorchiata</taxon>
        <taxon>Opisthorchiidae</taxon>
        <taxon>Clonorchis</taxon>
    </lineage>
</organism>
<evidence type="ECO:0000313" key="1">
    <source>
        <dbReference type="EMBL" id="KAG5453635.1"/>
    </source>
</evidence>
<protein>
    <submittedName>
        <fullName evidence="1">Uncharacterized protein</fullName>
    </submittedName>
</protein>
<comment type="caution">
    <text evidence="1">The sequence shown here is derived from an EMBL/GenBank/DDBJ whole genome shotgun (WGS) entry which is preliminary data.</text>
</comment>
<sequence>MPVANDASRTRQNFHKVVAASAIYAVQVFLTSFWALIYLVHLWTTKVCFTFKHVSNYLDPVFLDKLFREHN</sequence>
<reference evidence="1 2" key="2">
    <citation type="journal article" date="2021" name="Genomics">
        <title>High-quality reference genome for Clonorchis sinensis.</title>
        <authorList>
            <person name="Young N.D."/>
            <person name="Stroehlein A.J."/>
            <person name="Kinkar L."/>
            <person name="Wang T."/>
            <person name="Sohn W.M."/>
            <person name="Chang B.C.H."/>
            <person name="Kaur P."/>
            <person name="Weisz D."/>
            <person name="Dudchenko O."/>
            <person name="Aiden E.L."/>
            <person name="Korhonen P.K."/>
            <person name="Gasser R.B."/>
        </authorList>
    </citation>
    <scope>NUCLEOTIDE SEQUENCE [LARGE SCALE GENOMIC DNA]</scope>
    <source>
        <strain evidence="1">Cs-k2</strain>
    </source>
</reference>
<dbReference type="EMBL" id="NIRI02000010">
    <property type="protein sequence ID" value="KAG5453635.1"/>
    <property type="molecule type" value="Genomic_DNA"/>
</dbReference>
<reference evidence="1 2" key="1">
    <citation type="journal article" date="2018" name="Biotechnol. Adv.">
        <title>Improved genomic resources and new bioinformatic workflow for the carcinogenic parasite Clonorchis sinensis: Biotechnological implications.</title>
        <authorList>
            <person name="Wang D."/>
            <person name="Korhonen P.K."/>
            <person name="Gasser R.B."/>
            <person name="Young N.D."/>
        </authorList>
    </citation>
    <scope>NUCLEOTIDE SEQUENCE [LARGE SCALE GENOMIC DNA]</scope>
    <source>
        <strain evidence="1">Cs-k2</strain>
    </source>
</reference>
<gene>
    <name evidence="1" type="ORF">CSKR_111580</name>
</gene>